<dbReference type="InterPro" id="IPR011764">
    <property type="entry name" value="Biotin_carboxylation_dom"/>
</dbReference>
<feature type="compositionally biased region" description="Polar residues" evidence="12">
    <location>
        <begin position="49"/>
        <end position="67"/>
    </location>
</feature>
<dbReference type="InterPro" id="IPR005481">
    <property type="entry name" value="BC-like_N"/>
</dbReference>
<dbReference type="InterPro" id="IPR005482">
    <property type="entry name" value="Biotin_COase_C"/>
</dbReference>
<dbReference type="InterPro" id="IPR011054">
    <property type="entry name" value="Rudment_hybrid_motif"/>
</dbReference>
<evidence type="ECO:0000256" key="10">
    <source>
        <dbReference type="ARBA" id="ARBA00023268"/>
    </source>
</evidence>
<keyword evidence="9" id="KW-0092">Biotin</keyword>
<dbReference type="PANTHER" id="PTHR43778">
    <property type="entry name" value="PYRUVATE CARBOXYLASE"/>
    <property type="match status" value="1"/>
</dbReference>
<keyword evidence="4" id="KW-0312">Gluconeogenesis</keyword>
<dbReference type="FunFam" id="3.30.1490.20:FF:000003">
    <property type="entry name" value="acetyl-CoA carboxylase isoform X1"/>
    <property type="match status" value="1"/>
</dbReference>
<dbReference type="Pfam" id="PF00289">
    <property type="entry name" value="Biotin_carb_N"/>
    <property type="match status" value="1"/>
</dbReference>
<dbReference type="FunFam" id="3.20.20.70:FF:000033">
    <property type="entry name" value="Pyruvate carboxylase"/>
    <property type="match status" value="1"/>
</dbReference>
<keyword evidence="6" id="KW-0479">Metal-binding</keyword>
<dbReference type="Pfam" id="PF02436">
    <property type="entry name" value="PYC_OADA"/>
    <property type="match status" value="1"/>
</dbReference>
<dbReference type="SUPFAM" id="SSF51230">
    <property type="entry name" value="Single hybrid motif"/>
    <property type="match status" value="1"/>
</dbReference>
<dbReference type="GO" id="GO:0005524">
    <property type="term" value="F:ATP binding"/>
    <property type="evidence" value="ECO:0007669"/>
    <property type="project" value="UniProtKB-UniRule"/>
</dbReference>
<keyword evidence="19" id="KW-1185">Reference proteome</keyword>
<dbReference type="InterPro" id="IPR001882">
    <property type="entry name" value="Biotin_BS"/>
</dbReference>
<dbReference type="CDD" id="cd06850">
    <property type="entry name" value="biotinyl_domain"/>
    <property type="match status" value="1"/>
</dbReference>
<evidence type="ECO:0000256" key="3">
    <source>
        <dbReference type="ARBA" id="ARBA00013057"/>
    </source>
</evidence>
<dbReference type="PROSITE" id="PS00867">
    <property type="entry name" value="CPSASE_2"/>
    <property type="match status" value="1"/>
</dbReference>
<dbReference type="SUPFAM" id="SSF56059">
    <property type="entry name" value="Glutathione synthetase ATP-binding domain-like"/>
    <property type="match status" value="1"/>
</dbReference>
<dbReference type="SUPFAM" id="SSF89000">
    <property type="entry name" value="post-HMGL domain-like"/>
    <property type="match status" value="1"/>
</dbReference>
<feature type="domain" description="Lipoyl-binding" evidence="14">
    <location>
        <begin position="1166"/>
        <end position="1241"/>
    </location>
</feature>
<dbReference type="SUPFAM" id="SSF52440">
    <property type="entry name" value="PreATP-grasp domain"/>
    <property type="match status" value="1"/>
</dbReference>
<dbReference type="InterPro" id="IPR000891">
    <property type="entry name" value="PYR_CT"/>
</dbReference>
<dbReference type="FunFam" id="3.30.470.20:FF:000012">
    <property type="entry name" value="Pyruvate carboxylase"/>
    <property type="match status" value="1"/>
</dbReference>
<accession>A0ABD3PPK6</accession>
<dbReference type="InterPro" id="IPR003379">
    <property type="entry name" value="Carboxylase_cons_dom"/>
</dbReference>
<dbReference type="InterPro" id="IPR055268">
    <property type="entry name" value="PCB-like"/>
</dbReference>
<evidence type="ECO:0000256" key="7">
    <source>
        <dbReference type="ARBA" id="ARBA00022741"/>
    </source>
</evidence>
<dbReference type="Proteomes" id="UP001530400">
    <property type="component" value="Unassembled WGS sequence"/>
</dbReference>
<evidence type="ECO:0000256" key="1">
    <source>
        <dbReference type="ARBA" id="ARBA00001953"/>
    </source>
</evidence>
<dbReference type="PROSITE" id="PS50991">
    <property type="entry name" value="PYR_CT"/>
    <property type="match status" value="1"/>
</dbReference>
<dbReference type="Pfam" id="PF00682">
    <property type="entry name" value="HMGL-like"/>
    <property type="match status" value="1"/>
</dbReference>
<evidence type="ECO:0000256" key="13">
    <source>
        <dbReference type="SAM" id="SignalP"/>
    </source>
</evidence>
<dbReference type="GO" id="GO:0006094">
    <property type="term" value="P:gluconeogenesis"/>
    <property type="evidence" value="ECO:0007669"/>
    <property type="project" value="UniProtKB-KW"/>
</dbReference>
<dbReference type="InterPro" id="IPR013785">
    <property type="entry name" value="Aldolase_TIM"/>
</dbReference>
<evidence type="ECO:0000256" key="8">
    <source>
        <dbReference type="ARBA" id="ARBA00022840"/>
    </source>
</evidence>
<gene>
    <name evidence="18" type="ORF">ACHAWO_002019</name>
</gene>
<feature type="region of interest" description="Disordered" evidence="12">
    <location>
        <begin position="49"/>
        <end position="68"/>
    </location>
</feature>
<dbReference type="InterPro" id="IPR005930">
    <property type="entry name" value="Pyruv_COase"/>
</dbReference>
<evidence type="ECO:0000256" key="12">
    <source>
        <dbReference type="SAM" id="MobiDB-lite"/>
    </source>
</evidence>
<evidence type="ECO:0000313" key="18">
    <source>
        <dbReference type="EMBL" id="KAL3789965.1"/>
    </source>
</evidence>
<comment type="caution">
    <text evidence="18">The sequence shown here is derived from an EMBL/GenBank/DDBJ whole genome shotgun (WGS) entry which is preliminary data.</text>
</comment>
<evidence type="ECO:0000259" key="16">
    <source>
        <dbReference type="PROSITE" id="PS50979"/>
    </source>
</evidence>
<dbReference type="InterPro" id="IPR016185">
    <property type="entry name" value="PreATP-grasp_dom_sf"/>
</dbReference>
<dbReference type="PROSITE" id="PS00188">
    <property type="entry name" value="BIOTIN"/>
    <property type="match status" value="1"/>
</dbReference>
<evidence type="ECO:0000259" key="17">
    <source>
        <dbReference type="PROSITE" id="PS50991"/>
    </source>
</evidence>
<dbReference type="NCBIfam" id="TIGR01235">
    <property type="entry name" value="pyruv_carbox"/>
    <property type="match status" value="1"/>
</dbReference>
<evidence type="ECO:0000313" key="19">
    <source>
        <dbReference type="Proteomes" id="UP001530400"/>
    </source>
</evidence>
<evidence type="ECO:0000256" key="2">
    <source>
        <dbReference type="ARBA" id="ARBA00004742"/>
    </source>
</evidence>
<dbReference type="PROSITE" id="PS50968">
    <property type="entry name" value="BIOTINYL_LIPOYL"/>
    <property type="match status" value="1"/>
</dbReference>
<reference evidence="18 19" key="1">
    <citation type="submission" date="2024-10" db="EMBL/GenBank/DDBJ databases">
        <title>Updated reference genomes for cyclostephanoid diatoms.</title>
        <authorList>
            <person name="Roberts W.R."/>
            <person name="Alverson A.J."/>
        </authorList>
    </citation>
    <scope>NUCLEOTIDE SEQUENCE [LARGE SCALE GENOMIC DNA]</scope>
    <source>
        <strain evidence="18 19">AJA010-31</strain>
    </source>
</reference>
<dbReference type="Gene3D" id="2.40.50.100">
    <property type="match status" value="1"/>
</dbReference>
<dbReference type="PROSITE" id="PS50979">
    <property type="entry name" value="BC"/>
    <property type="match status" value="1"/>
</dbReference>
<evidence type="ECO:0000256" key="9">
    <source>
        <dbReference type="ARBA" id="ARBA00023267"/>
    </source>
</evidence>
<comment type="cofactor">
    <cofactor evidence="1">
        <name>biotin</name>
        <dbReference type="ChEBI" id="CHEBI:57586"/>
    </cofactor>
</comment>
<evidence type="ECO:0000259" key="15">
    <source>
        <dbReference type="PROSITE" id="PS50975"/>
    </source>
</evidence>
<keyword evidence="7 11" id="KW-0547">Nucleotide-binding</keyword>
<feature type="domain" description="Biotin carboxylation" evidence="16">
    <location>
        <begin position="75"/>
        <end position="525"/>
    </location>
</feature>
<dbReference type="EC" id="6.4.1.1" evidence="3"/>
<dbReference type="SUPFAM" id="SSF51246">
    <property type="entry name" value="Rudiment single hybrid motif"/>
    <property type="match status" value="1"/>
</dbReference>
<dbReference type="GO" id="GO:0004736">
    <property type="term" value="F:pyruvate carboxylase activity"/>
    <property type="evidence" value="ECO:0007669"/>
    <property type="project" value="UniProtKB-EC"/>
</dbReference>
<dbReference type="EMBL" id="JALLPJ020000512">
    <property type="protein sequence ID" value="KAL3789965.1"/>
    <property type="molecule type" value="Genomic_DNA"/>
</dbReference>
<dbReference type="Gene3D" id="3.10.600.10">
    <property type="entry name" value="pyruvate carboxylase f1077a mutant domain"/>
    <property type="match status" value="1"/>
</dbReference>
<sequence length="1242" mass="135882">MAIIHRSSAAAFLTALAYTAAFAPSTFTSPNIHRHASAAVSTKSTSSPHTILQVSTASSPSTTSNLMTAKPPPVPFAKIMAANRAEISVRIQRAVTELNIGSVAIYSEEDRYGQHRWGADESYLLNKEEGATPISAYLDISQIIEIAKKSGVDAIHPGYGFLSESPEFAKRCRENGIEFVGPTVENLETFSDKTSARNAAIEAGVPVVPGSESLSTKEQVEEFVKEVGLPVIIKAAMGGGGKGMRVVRKQEDLVPFWESASSEAMASFGDGSVFIERFVERPRHIEVQIIGDGKGNVIHLWERDCSIQRRHQKVIEMAPAWSLPDELRRELHEYAVRLTGGQKYLNAGTVEFLVDMENRPYFIEVNPRIQVEHTVTEEVTGIDIVQTQIRIAGGATFEEIGLVQENIKPRGVAIQCRVTTENPERDFAPDTGVISLYRHSAGAGIRMDGVGYSGLAITPYFDSMIVKYTARGSSFAETVARMKRVLIECRIRGVKTNIPFLLNVLTHPEFESGIVTTAFIDENPQLKKVSESTWDFASDEQSDQRKVGAKERLIRYLANLAVNGHPTELGADPSKITKGHSTNLRKTLSIPTVSAEAAAKLNGGMRKILLEKGPQGFAKSVREHKGLLLMDTTWRDAHQSLLATRMRTSELENCAEYTNMVLANAFSMEMWGGATFDVAMRFLHECPWERLEKLREKVPDVPFQMLLRGANAVGYTTYPDNVVYKFCQQAKDSGIDIFRVFDSLNYVENLKLGVEAAGAAGGFVEGTMSYTGNIADPSKGKYNLEYYQKLADDLVGMGVHSLAVKDMAGLLTPAATKLLVGALREQHPDVPIHVHTHDTPGVGVASMLAAAEAGADVVDVAIDAMSGLTSQPSMGALVSMLSGTDKDTGVDKKLIQPLNTYWENVRSLYLPFESGQLSGASDVYDHEIPGGQYTNLLYQSRQLGLTDKWPEIKQKYAEANMVLGDIPKVTPSSKVVGDLAQFMVSQNLNPQQVVDQAETLAFPESVIQYLRGEIGVPPGGFPEPLRSKVLSSRGIEGVDGRPGANLPDYNFEEATKLLKEKFGEKYITDKDVMSYALYPNVFTEWKEYESVFGEVSKLPTDLFLNPMVEGDEVEFDLSEGRRVIIKLVSISPARDDGTRTATFEVNGERWFMPVTDQNVAKDANVRRKASGPNEIGSPMPGVIVGLKVKEGDEVEEGTPLATLSAMKMETVIPATAAGVVKHISVNIGDKVEAEDILVEIEP</sequence>
<evidence type="ECO:0000256" key="11">
    <source>
        <dbReference type="PROSITE-ProRule" id="PRU00409"/>
    </source>
</evidence>
<dbReference type="Pfam" id="PF02786">
    <property type="entry name" value="CPSase_L_D2"/>
    <property type="match status" value="1"/>
</dbReference>
<dbReference type="Pfam" id="PF00364">
    <property type="entry name" value="Biotin_lipoyl"/>
    <property type="match status" value="1"/>
</dbReference>
<feature type="chain" id="PRO_5044816373" description="pyruvate carboxylase" evidence="13">
    <location>
        <begin position="29"/>
        <end position="1242"/>
    </location>
</feature>
<dbReference type="NCBIfam" id="NF006761">
    <property type="entry name" value="PRK09282.1"/>
    <property type="match status" value="1"/>
</dbReference>
<organism evidence="18 19">
    <name type="scientific">Cyclotella atomus</name>
    <dbReference type="NCBI Taxonomy" id="382360"/>
    <lineage>
        <taxon>Eukaryota</taxon>
        <taxon>Sar</taxon>
        <taxon>Stramenopiles</taxon>
        <taxon>Ochrophyta</taxon>
        <taxon>Bacillariophyta</taxon>
        <taxon>Coscinodiscophyceae</taxon>
        <taxon>Thalassiosirophycidae</taxon>
        <taxon>Stephanodiscales</taxon>
        <taxon>Stephanodiscaceae</taxon>
        <taxon>Cyclotella</taxon>
    </lineage>
</organism>
<evidence type="ECO:0000259" key="14">
    <source>
        <dbReference type="PROSITE" id="PS50968"/>
    </source>
</evidence>
<proteinExistence type="predicted"/>
<keyword evidence="8 11" id="KW-0067">ATP-binding</keyword>
<dbReference type="SMART" id="SM00878">
    <property type="entry name" value="Biotin_carb_C"/>
    <property type="match status" value="1"/>
</dbReference>
<dbReference type="InterPro" id="IPR000089">
    <property type="entry name" value="Biotin_lipoyl"/>
</dbReference>
<dbReference type="GO" id="GO:0046872">
    <property type="term" value="F:metal ion binding"/>
    <property type="evidence" value="ECO:0007669"/>
    <property type="project" value="UniProtKB-KW"/>
</dbReference>
<dbReference type="InterPro" id="IPR011761">
    <property type="entry name" value="ATP-grasp"/>
</dbReference>
<dbReference type="SUPFAM" id="SSF51569">
    <property type="entry name" value="Aldolase"/>
    <property type="match status" value="1"/>
</dbReference>
<evidence type="ECO:0000256" key="6">
    <source>
        <dbReference type="ARBA" id="ARBA00022723"/>
    </source>
</evidence>
<dbReference type="PROSITE" id="PS50975">
    <property type="entry name" value="ATP_GRASP"/>
    <property type="match status" value="1"/>
</dbReference>
<feature type="domain" description="Pyruvate carboxyltransferase" evidence="17">
    <location>
        <begin position="627"/>
        <end position="896"/>
    </location>
</feature>
<dbReference type="CDD" id="cd07937">
    <property type="entry name" value="DRE_TIM_PC_TC_5S"/>
    <property type="match status" value="1"/>
</dbReference>
<dbReference type="InterPro" id="IPR011053">
    <property type="entry name" value="Single_hybrid_motif"/>
</dbReference>
<evidence type="ECO:0000256" key="4">
    <source>
        <dbReference type="ARBA" id="ARBA00022432"/>
    </source>
</evidence>
<feature type="signal peptide" evidence="13">
    <location>
        <begin position="1"/>
        <end position="28"/>
    </location>
</feature>
<keyword evidence="13" id="KW-0732">Signal</keyword>
<comment type="pathway">
    <text evidence="2">Carbohydrate biosynthesis; gluconeogenesis.</text>
</comment>
<dbReference type="Pfam" id="PF02785">
    <property type="entry name" value="Biotin_carb_C"/>
    <property type="match status" value="1"/>
</dbReference>
<dbReference type="Gene3D" id="3.20.20.70">
    <property type="entry name" value="Aldolase class I"/>
    <property type="match status" value="1"/>
</dbReference>
<dbReference type="Gene3D" id="3.30.470.20">
    <property type="entry name" value="ATP-grasp fold, B domain"/>
    <property type="match status" value="1"/>
</dbReference>
<dbReference type="FunFam" id="2.40.50.100:FF:000003">
    <property type="entry name" value="Acetyl-CoA carboxylase biotin carboxyl carrier protein"/>
    <property type="match status" value="1"/>
</dbReference>
<keyword evidence="5" id="KW-0436">Ligase</keyword>
<dbReference type="NCBIfam" id="NF009554">
    <property type="entry name" value="PRK12999.1"/>
    <property type="match status" value="1"/>
</dbReference>
<keyword evidence="10" id="KW-0511">Multifunctional enzyme</keyword>
<dbReference type="AlphaFoldDB" id="A0ABD3PPK6"/>
<dbReference type="PANTHER" id="PTHR43778:SF2">
    <property type="entry name" value="PYRUVATE CARBOXYLASE, MITOCHONDRIAL"/>
    <property type="match status" value="1"/>
</dbReference>
<name>A0ABD3PPK6_9STRA</name>
<dbReference type="InterPro" id="IPR005479">
    <property type="entry name" value="CPAse_ATP-bd"/>
</dbReference>
<evidence type="ECO:0000256" key="5">
    <source>
        <dbReference type="ARBA" id="ARBA00022598"/>
    </source>
</evidence>
<protein>
    <recommendedName>
        <fullName evidence="3">pyruvate carboxylase</fullName>
        <ecNumber evidence="3">6.4.1.1</ecNumber>
    </recommendedName>
</protein>
<feature type="domain" description="ATP-grasp" evidence="15">
    <location>
        <begin position="197"/>
        <end position="393"/>
    </location>
</feature>